<dbReference type="EMBL" id="BAAAYR010000004">
    <property type="protein sequence ID" value="GAA3573744.1"/>
    <property type="molecule type" value="Genomic_DNA"/>
</dbReference>
<sequence>MPEIPPVADAATAAPTWSVVIPVHDCAGYLARALPEVLAQLGERDDAEVLVLDDASTDDPGGVVERLGRGRVRYLPNPGHLGAIGTFNRGVTLARGRLVHLLHGDDLVLPGFYAAFEAALADETVVAAVCRARDVDADDRPTHTTRSYRRGTGVWTDALASLVLSNRVRTPGIVVRRSAYEEVGGYRTDLPHAADWEMWTRLAAHGPVVFVDEVLACYRRHAGSDTSARVRTGANVRERVTAVGVVLSHVPERRRRPLGRRALLYAAVFASRTALQQARAGHVRTAARQLREALRCLRLVPGGGVPTAPATPSPDPVPTPG</sequence>
<comment type="caution">
    <text evidence="2">The sequence shown here is derived from an EMBL/GenBank/DDBJ whole genome shotgun (WGS) entry which is preliminary data.</text>
</comment>
<feature type="domain" description="Glycosyltransferase 2-like" evidence="1">
    <location>
        <begin position="18"/>
        <end position="180"/>
    </location>
</feature>
<evidence type="ECO:0000313" key="2">
    <source>
        <dbReference type="EMBL" id="GAA3573744.1"/>
    </source>
</evidence>
<reference evidence="3" key="1">
    <citation type="journal article" date="2019" name="Int. J. Syst. Evol. Microbiol.">
        <title>The Global Catalogue of Microorganisms (GCM) 10K type strain sequencing project: providing services to taxonomists for standard genome sequencing and annotation.</title>
        <authorList>
            <consortium name="The Broad Institute Genomics Platform"/>
            <consortium name="The Broad Institute Genome Sequencing Center for Infectious Disease"/>
            <person name="Wu L."/>
            <person name="Ma J."/>
        </authorList>
    </citation>
    <scope>NUCLEOTIDE SEQUENCE [LARGE SCALE GENOMIC DNA]</scope>
    <source>
        <strain evidence="3">JCM 16540</strain>
    </source>
</reference>
<evidence type="ECO:0000259" key="1">
    <source>
        <dbReference type="Pfam" id="PF00535"/>
    </source>
</evidence>
<dbReference type="InterPro" id="IPR001173">
    <property type="entry name" value="Glyco_trans_2-like"/>
</dbReference>
<name>A0ABP6XWI9_9ACTN</name>
<dbReference type="RefSeq" id="WP_204910054.1">
    <property type="nucleotide sequence ID" value="NZ_BAAAYR010000004.1"/>
</dbReference>
<dbReference type="PANTHER" id="PTHR43685">
    <property type="entry name" value="GLYCOSYLTRANSFERASE"/>
    <property type="match status" value="1"/>
</dbReference>
<dbReference type="SUPFAM" id="SSF53448">
    <property type="entry name" value="Nucleotide-diphospho-sugar transferases"/>
    <property type="match status" value="1"/>
</dbReference>
<evidence type="ECO:0000313" key="3">
    <source>
        <dbReference type="Proteomes" id="UP001500767"/>
    </source>
</evidence>
<dbReference type="Gene3D" id="3.90.550.10">
    <property type="entry name" value="Spore Coat Polysaccharide Biosynthesis Protein SpsA, Chain A"/>
    <property type="match status" value="1"/>
</dbReference>
<organism evidence="2 3">
    <name type="scientific">Microlunatus spumicola</name>
    <dbReference type="NCBI Taxonomy" id="81499"/>
    <lineage>
        <taxon>Bacteria</taxon>
        <taxon>Bacillati</taxon>
        <taxon>Actinomycetota</taxon>
        <taxon>Actinomycetes</taxon>
        <taxon>Propionibacteriales</taxon>
        <taxon>Propionibacteriaceae</taxon>
        <taxon>Microlunatus</taxon>
    </lineage>
</organism>
<dbReference type="InterPro" id="IPR050834">
    <property type="entry name" value="Glycosyltransf_2"/>
</dbReference>
<dbReference type="Pfam" id="PF00535">
    <property type="entry name" value="Glycos_transf_2"/>
    <property type="match status" value="1"/>
</dbReference>
<proteinExistence type="predicted"/>
<protein>
    <recommendedName>
        <fullName evidence="1">Glycosyltransferase 2-like domain-containing protein</fullName>
    </recommendedName>
</protein>
<gene>
    <name evidence="2" type="ORF">GCM10022197_33280</name>
</gene>
<accession>A0ABP6XWI9</accession>
<keyword evidence="3" id="KW-1185">Reference proteome</keyword>
<dbReference type="InterPro" id="IPR029044">
    <property type="entry name" value="Nucleotide-diphossugar_trans"/>
</dbReference>
<dbReference type="Proteomes" id="UP001500767">
    <property type="component" value="Unassembled WGS sequence"/>
</dbReference>
<dbReference type="PANTHER" id="PTHR43685:SF11">
    <property type="entry name" value="GLYCOSYLTRANSFERASE TAGX-RELATED"/>
    <property type="match status" value="1"/>
</dbReference>